<dbReference type="AlphaFoldDB" id="A0A939HGY9"/>
<organism evidence="3 4">
    <name type="scientific">Acetobacter garciniae</name>
    <dbReference type="NCBI Taxonomy" id="2817435"/>
    <lineage>
        <taxon>Bacteria</taxon>
        <taxon>Pseudomonadati</taxon>
        <taxon>Pseudomonadota</taxon>
        <taxon>Alphaproteobacteria</taxon>
        <taxon>Acetobacterales</taxon>
        <taxon>Acetobacteraceae</taxon>
        <taxon>Acetobacter</taxon>
    </lineage>
</organism>
<sequence length="105" mass="10743">MTIRFANVAAMVAALLPAAAMAAPRAPHNAQPQPACDMACQERRPQEQGNATEALNAKSLAAVRERPPAPRPAPLPGNNGPTIAAGTGVQAPDGATVPSEEKTEK</sequence>
<feature type="region of interest" description="Disordered" evidence="1">
    <location>
        <begin position="62"/>
        <end position="105"/>
    </location>
</feature>
<name>A0A939HGY9_9PROT</name>
<evidence type="ECO:0008006" key="5">
    <source>
        <dbReference type="Google" id="ProtNLM"/>
    </source>
</evidence>
<dbReference type="Proteomes" id="UP000664073">
    <property type="component" value="Unassembled WGS sequence"/>
</dbReference>
<dbReference type="RefSeq" id="WP_207844842.1">
    <property type="nucleotide sequence ID" value="NZ_JAFVMH010000001.1"/>
</dbReference>
<gene>
    <name evidence="3" type="ORF">J2D77_03375</name>
</gene>
<evidence type="ECO:0000256" key="1">
    <source>
        <dbReference type="SAM" id="MobiDB-lite"/>
    </source>
</evidence>
<evidence type="ECO:0000313" key="4">
    <source>
        <dbReference type="Proteomes" id="UP000664073"/>
    </source>
</evidence>
<keyword evidence="2" id="KW-0732">Signal</keyword>
<proteinExistence type="predicted"/>
<dbReference type="EMBL" id="JAFVMH010000001">
    <property type="protein sequence ID" value="MBO1324200.1"/>
    <property type="molecule type" value="Genomic_DNA"/>
</dbReference>
<comment type="caution">
    <text evidence="3">The sequence shown here is derived from an EMBL/GenBank/DDBJ whole genome shotgun (WGS) entry which is preliminary data.</text>
</comment>
<evidence type="ECO:0000256" key="2">
    <source>
        <dbReference type="SAM" id="SignalP"/>
    </source>
</evidence>
<keyword evidence="4" id="KW-1185">Reference proteome</keyword>
<accession>A0A939HGY9</accession>
<evidence type="ECO:0000313" key="3">
    <source>
        <dbReference type="EMBL" id="MBO1324200.1"/>
    </source>
</evidence>
<protein>
    <recommendedName>
        <fullName evidence="5">Translation initiation factor IF-2</fullName>
    </recommendedName>
</protein>
<reference evidence="3" key="1">
    <citation type="submission" date="2021-03" db="EMBL/GenBank/DDBJ databases">
        <title>The complete genome sequence of Acetobacter sp. TBRC 12339.</title>
        <authorList>
            <person name="Charoenyingcharoen P."/>
            <person name="Yukphan P."/>
        </authorList>
    </citation>
    <scope>NUCLEOTIDE SEQUENCE</scope>
    <source>
        <strain evidence="3">TBRC 12339</strain>
    </source>
</reference>
<feature type="signal peptide" evidence="2">
    <location>
        <begin position="1"/>
        <end position="22"/>
    </location>
</feature>
<feature type="chain" id="PRO_5037667618" description="Translation initiation factor IF-2" evidence="2">
    <location>
        <begin position="23"/>
        <end position="105"/>
    </location>
</feature>